<reference evidence="1 2" key="1">
    <citation type="submission" date="2024-06" db="EMBL/GenBank/DDBJ databases">
        <title>The Natural Products Discovery Center: Release of the First 8490 Sequenced Strains for Exploring Actinobacteria Biosynthetic Diversity.</title>
        <authorList>
            <person name="Kalkreuter E."/>
            <person name="Kautsar S.A."/>
            <person name="Yang D."/>
            <person name="Bader C.D."/>
            <person name="Teijaro C.N."/>
            <person name="Fluegel L."/>
            <person name="Davis C.M."/>
            <person name="Simpson J.R."/>
            <person name="Lauterbach L."/>
            <person name="Steele A.D."/>
            <person name="Gui C."/>
            <person name="Meng S."/>
            <person name="Li G."/>
            <person name="Viehrig K."/>
            <person name="Ye F."/>
            <person name="Su P."/>
            <person name="Kiefer A.F."/>
            <person name="Nichols A."/>
            <person name="Cepeda A.J."/>
            <person name="Yan W."/>
            <person name="Fan B."/>
            <person name="Jiang Y."/>
            <person name="Adhikari A."/>
            <person name="Zheng C.-J."/>
            <person name="Schuster L."/>
            <person name="Cowan T.M."/>
            <person name="Smanski M.J."/>
            <person name="Chevrette M.G."/>
            <person name="De Carvalho L.P.S."/>
            <person name="Shen B."/>
        </authorList>
    </citation>
    <scope>NUCLEOTIDE SEQUENCE [LARGE SCALE GENOMIC DNA]</scope>
    <source>
        <strain evidence="1 2">NPDC006337</strain>
    </source>
</reference>
<evidence type="ECO:0000313" key="2">
    <source>
        <dbReference type="Proteomes" id="UP001550378"/>
    </source>
</evidence>
<dbReference type="RefSeq" id="WP_359656668.1">
    <property type="nucleotide sequence ID" value="NZ_JBEXZO010000005.1"/>
</dbReference>
<accession>A0ABV2W997</accession>
<dbReference type="Proteomes" id="UP001550378">
    <property type="component" value="Unassembled WGS sequence"/>
</dbReference>
<proteinExistence type="predicted"/>
<name>A0ABV2W997_9ACTN</name>
<comment type="caution">
    <text evidence="1">The sequence shown here is derived from an EMBL/GenBank/DDBJ whole genome shotgun (WGS) entry which is preliminary data.</text>
</comment>
<sequence>MNPQIQTQEISDADLDAVSGGLHSAVAGGAVASATATLDSVAPVSAVATTAVGAVESFAGLNTSAVTGLVAGL</sequence>
<dbReference type="EMBL" id="JBEXZR010000018">
    <property type="protein sequence ID" value="MEU0709731.1"/>
    <property type="molecule type" value="Genomic_DNA"/>
</dbReference>
<keyword evidence="2" id="KW-1185">Reference proteome</keyword>
<evidence type="ECO:0000313" key="1">
    <source>
        <dbReference type="EMBL" id="MEU0709731.1"/>
    </source>
</evidence>
<protein>
    <submittedName>
        <fullName evidence="1">Type A2 lantipeptide</fullName>
    </submittedName>
</protein>
<organism evidence="1 2">
    <name type="scientific">Streptomyces lavendulocolor</name>
    <dbReference type="NCBI Taxonomy" id="67316"/>
    <lineage>
        <taxon>Bacteria</taxon>
        <taxon>Bacillati</taxon>
        <taxon>Actinomycetota</taxon>
        <taxon>Actinomycetes</taxon>
        <taxon>Kitasatosporales</taxon>
        <taxon>Streptomycetaceae</taxon>
        <taxon>Streptomyces</taxon>
    </lineage>
</organism>
<gene>
    <name evidence="1" type="ORF">ABZ508_20450</name>
</gene>